<keyword evidence="2" id="KW-1185">Reference proteome</keyword>
<organism evidence="1 2">
    <name type="scientific">Vibrio superstes NBRC 103154</name>
    <dbReference type="NCBI Taxonomy" id="1219062"/>
    <lineage>
        <taxon>Bacteria</taxon>
        <taxon>Pseudomonadati</taxon>
        <taxon>Pseudomonadota</taxon>
        <taxon>Gammaproteobacteria</taxon>
        <taxon>Vibrionales</taxon>
        <taxon>Vibrionaceae</taxon>
        <taxon>Vibrio</taxon>
    </lineage>
</organism>
<reference evidence="1 2" key="1">
    <citation type="submission" date="2019-07" db="EMBL/GenBank/DDBJ databases">
        <title>Whole genome shotgun sequence of Vibrio superstes NBRC 103154.</title>
        <authorList>
            <person name="Hosoyama A."/>
            <person name="Uohara A."/>
            <person name="Ohji S."/>
            <person name="Ichikawa N."/>
        </authorList>
    </citation>
    <scope>NUCLEOTIDE SEQUENCE [LARGE SCALE GENOMIC DNA]</scope>
    <source>
        <strain evidence="1 2">NBRC 103154</strain>
    </source>
</reference>
<dbReference type="AlphaFoldDB" id="A0A511QPM5"/>
<proteinExistence type="predicted"/>
<sequence length="238" mass="27453">MKFSVQQISELEGLGLDAKQISEVKLALKDIPETPDIKRLNKLIQQLKSVRKLMSEIENEEYRTYFSIKGSLLQQQIDLSTQPIEHLLSAVTFQRAKHEGVEINEFTDTGEYICTRAVTPKSKNYYRFEEFTAMWKAWDRTVATSLSSEFIWFLTICIEGAYSDKGADRIRSNYRRIYMGLDVTDTPDNVDFDELELAIDRQVEGSDELDTQSITLSSPAYSNEQISDHISTLKRKRN</sequence>
<gene>
    <name evidence="1" type="ORF">VSU01S_07470</name>
</gene>
<dbReference type="OrthoDB" id="5861917at2"/>
<dbReference type="Proteomes" id="UP000321113">
    <property type="component" value="Unassembled WGS sequence"/>
</dbReference>
<name>A0A511QPM5_9VIBR</name>
<accession>A0A511QPM5</accession>
<evidence type="ECO:0000313" key="1">
    <source>
        <dbReference type="EMBL" id="GEM78502.1"/>
    </source>
</evidence>
<dbReference type="RefSeq" id="WP_119010965.1">
    <property type="nucleotide sequence ID" value="NZ_BJXK01000003.1"/>
</dbReference>
<dbReference type="EMBL" id="BJXK01000003">
    <property type="protein sequence ID" value="GEM78502.1"/>
    <property type="molecule type" value="Genomic_DNA"/>
</dbReference>
<protein>
    <submittedName>
        <fullName evidence="1">Uncharacterized protein</fullName>
    </submittedName>
</protein>
<comment type="caution">
    <text evidence="1">The sequence shown here is derived from an EMBL/GenBank/DDBJ whole genome shotgun (WGS) entry which is preliminary data.</text>
</comment>
<evidence type="ECO:0000313" key="2">
    <source>
        <dbReference type="Proteomes" id="UP000321113"/>
    </source>
</evidence>